<dbReference type="AlphaFoldDB" id="A0A250FN62"/>
<name>A0A250FN62_9FLAO</name>
<dbReference type="Proteomes" id="UP000217250">
    <property type="component" value="Chromosome"/>
</dbReference>
<feature type="signal peptide" evidence="1">
    <location>
        <begin position="1"/>
        <end position="21"/>
    </location>
</feature>
<dbReference type="OrthoDB" id="1151192at2"/>
<evidence type="ECO:0000256" key="1">
    <source>
        <dbReference type="SAM" id="SignalP"/>
    </source>
</evidence>
<evidence type="ECO:0008006" key="4">
    <source>
        <dbReference type="Google" id="ProtNLM"/>
    </source>
</evidence>
<organism evidence="2 3">
    <name type="scientific">Capnocytophaga gingivalis</name>
    <dbReference type="NCBI Taxonomy" id="1017"/>
    <lineage>
        <taxon>Bacteria</taxon>
        <taxon>Pseudomonadati</taxon>
        <taxon>Bacteroidota</taxon>
        <taxon>Flavobacteriia</taxon>
        <taxon>Flavobacteriales</taxon>
        <taxon>Flavobacteriaceae</taxon>
        <taxon>Capnocytophaga</taxon>
    </lineage>
</organism>
<evidence type="ECO:0000313" key="3">
    <source>
        <dbReference type="Proteomes" id="UP000217250"/>
    </source>
</evidence>
<proteinExistence type="predicted"/>
<dbReference type="GeneID" id="84807101"/>
<dbReference type="KEGG" id="cgh:CGC50_00780"/>
<dbReference type="RefSeq" id="WP_095909300.1">
    <property type="nucleotide sequence ID" value="NZ_CAJPPZ010000055.1"/>
</dbReference>
<feature type="chain" id="PRO_5013032734" description="Lipocalin-like domain-containing protein" evidence="1">
    <location>
        <begin position="22"/>
        <end position="137"/>
    </location>
</feature>
<sequence>MKKIFLFVVALVGIISCSKSSDDKGNNGTENIDTQETTTYSPPDWIIGTWKGEYVSYVFEKDRFCVKPKIGLRNCSTTKGYAKGVVQKRIDANNYFIKMQLVENTTTVIGGTFRKISDTQIGWLNPNGEVEETYTKE</sequence>
<protein>
    <recommendedName>
        <fullName evidence="4">Lipocalin-like domain-containing protein</fullName>
    </recommendedName>
</protein>
<keyword evidence="1" id="KW-0732">Signal</keyword>
<accession>A0A250FN62</accession>
<gene>
    <name evidence="2" type="ORF">CGC50_00780</name>
</gene>
<evidence type="ECO:0000313" key="2">
    <source>
        <dbReference type="EMBL" id="ATA85815.1"/>
    </source>
</evidence>
<dbReference type="PROSITE" id="PS51257">
    <property type="entry name" value="PROKAR_LIPOPROTEIN"/>
    <property type="match status" value="1"/>
</dbReference>
<reference evidence="3" key="1">
    <citation type="submission" date="2017-06" db="EMBL/GenBank/DDBJ databases">
        <title>Capnocytophaga spp. assemblies.</title>
        <authorList>
            <person name="Gulvik C.A."/>
        </authorList>
    </citation>
    <scope>NUCLEOTIDE SEQUENCE [LARGE SCALE GENOMIC DNA]</scope>
    <source>
        <strain evidence="3">H1496</strain>
    </source>
</reference>
<dbReference type="EMBL" id="CP022386">
    <property type="protein sequence ID" value="ATA85815.1"/>
    <property type="molecule type" value="Genomic_DNA"/>
</dbReference>